<feature type="region of interest" description="Disordered" evidence="1">
    <location>
        <begin position="1"/>
        <end position="34"/>
    </location>
</feature>
<proteinExistence type="predicted"/>
<sequence>MHSSFPHHPRNSAKSGEMVGGHSRMKNGRADGSLQVHLVLDDQEMCSQWDSHSQPSEEQKLGLKDFASHDVYGVYVDFSSSRVHPIQNQVADRHQRKELRNGYLVASFHA</sequence>
<dbReference type="AlphaFoldDB" id="A0A3P7T495"/>
<accession>A0A3P7T495</accession>
<dbReference type="EMBL" id="UZAE01015132">
    <property type="protein sequence ID" value="VDO15301.1"/>
    <property type="molecule type" value="Genomic_DNA"/>
</dbReference>
<evidence type="ECO:0000313" key="3">
    <source>
        <dbReference type="Proteomes" id="UP000278807"/>
    </source>
</evidence>
<organism evidence="2 3">
    <name type="scientific">Rodentolepis nana</name>
    <name type="common">Dwarf tapeworm</name>
    <name type="synonym">Hymenolepis nana</name>
    <dbReference type="NCBI Taxonomy" id="102285"/>
    <lineage>
        <taxon>Eukaryota</taxon>
        <taxon>Metazoa</taxon>
        <taxon>Spiralia</taxon>
        <taxon>Lophotrochozoa</taxon>
        <taxon>Platyhelminthes</taxon>
        <taxon>Cestoda</taxon>
        <taxon>Eucestoda</taxon>
        <taxon>Cyclophyllidea</taxon>
        <taxon>Hymenolepididae</taxon>
        <taxon>Rodentolepis</taxon>
    </lineage>
</organism>
<dbReference type="Proteomes" id="UP000278807">
    <property type="component" value="Unassembled WGS sequence"/>
</dbReference>
<name>A0A3P7T495_RODNA</name>
<protein>
    <submittedName>
        <fullName evidence="2">Uncharacterized protein</fullName>
    </submittedName>
</protein>
<evidence type="ECO:0000256" key="1">
    <source>
        <dbReference type="SAM" id="MobiDB-lite"/>
    </source>
</evidence>
<evidence type="ECO:0000313" key="2">
    <source>
        <dbReference type="EMBL" id="VDO15301.1"/>
    </source>
</evidence>
<reference evidence="2 3" key="1">
    <citation type="submission" date="2018-11" db="EMBL/GenBank/DDBJ databases">
        <authorList>
            <consortium name="Pathogen Informatics"/>
        </authorList>
    </citation>
    <scope>NUCLEOTIDE SEQUENCE [LARGE SCALE GENOMIC DNA]</scope>
</reference>
<feature type="compositionally biased region" description="Basic residues" evidence="1">
    <location>
        <begin position="1"/>
        <end position="11"/>
    </location>
</feature>
<gene>
    <name evidence="2" type="ORF">HNAJ_LOCUS13229</name>
</gene>
<keyword evidence="3" id="KW-1185">Reference proteome</keyword>